<keyword evidence="3" id="KW-1185">Reference proteome</keyword>
<dbReference type="Proteomes" id="UP000482800">
    <property type="component" value="Unassembled WGS sequence"/>
</dbReference>
<sequence length="53" mass="5491">MLLALLLAAAVVFALMAAFDGYGRRATWGWLAAACVILAVWALPAIDAAVTVT</sequence>
<gene>
    <name evidence="2" type="ORF">Phou_036440</name>
</gene>
<accession>A0A6V8K6S6</accession>
<reference evidence="2 3" key="1">
    <citation type="submission" date="2020-03" db="EMBL/GenBank/DDBJ databases">
        <title>Whole genome shotgun sequence of Phytohabitans houttuyneae NBRC 108639.</title>
        <authorList>
            <person name="Komaki H."/>
            <person name="Tamura T."/>
        </authorList>
    </citation>
    <scope>NUCLEOTIDE SEQUENCE [LARGE SCALE GENOMIC DNA]</scope>
    <source>
        <strain evidence="2 3">NBRC 108639</strain>
    </source>
</reference>
<organism evidence="2 3">
    <name type="scientific">Phytohabitans houttuyneae</name>
    <dbReference type="NCBI Taxonomy" id="1076126"/>
    <lineage>
        <taxon>Bacteria</taxon>
        <taxon>Bacillati</taxon>
        <taxon>Actinomycetota</taxon>
        <taxon>Actinomycetes</taxon>
        <taxon>Micromonosporales</taxon>
        <taxon>Micromonosporaceae</taxon>
    </lineage>
</organism>
<dbReference type="AlphaFoldDB" id="A0A6V8K6S6"/>
<reference evidence="2 3" key="2">
    <citation type="submission" date="2020-03" db="EMBL/GenBank/DDBJ databases">
        <authorList>
            <person name="Ichikawa N."/>
            <person name="Kimura A."/>
            <person name="Kitahashi Y."/>
            <person name="Uohara A."/>
        </authorList>
    </citation>
    <scope>NUCLEOTIDE SEQUENCE [LARGE SCALE GENOMIC DNA]</scope>
    <source>
        <strain evidence="2 3">NBRC 108639</strain>
    </source>
</reference>
<evidence type="ECO:0000256" key="1">
    <source>
        <dbReference type="SAM" id="Phobius"/>
    </source>
</evidence>
<keyword evidence="1" id="KW-0472">Membrane</keyword>
<proteinExistence type="predicted"/>
<name>A0A6V8K6S6_9ACTN</name>
<protein>
    <submittedName>
        <fullName evidence="2">Uncharacterized protein</fullName>
    </submittedName>
</protein>
<feature type="transmembrane region" description="Helical" evidence="1">
    <location>
        <begin position="28"/>
        <end position="50"/>
    </location>
</feature>
<keyword evidence="1" id="KW-1133">Transmembrane helix</keyword>
<dbReference type="EMBL" id="BLPF01000001">
    <property type="protein sequence ID" value="GFJ79464.1"/>
    <property type="molecule type" value="Genomic_DNA"/>
</dbReference>
<comment type="caution">
    <text evidence="2">The sequence shown here is derived from an EMBL/GenBank/DDBJ whole genome shotgun (WGS) entry which is preliminary data.</text>
</comment>
<evidence type="ECO:0000313" key="3">
    <source>
        <dbReference type="Proteomes" id="UP000482800"/>
    </source>
</evidence>
<evidence type="ECO:0000313" key="2">
    <source>
        <dbReference type="EMBL" id="GFJ79464.1"/>
    </source>
</evidence>
<keyword evidence="1" id="KW-0812">Transmembrane</keyword>